<dbReference type="Proteomes" id="UP001303473">
    <property type="component" value="Unassembled WGS sequence"/>
</dbReference>
<evidence type="ECO:0000256" key="3">
    <source>
        <dbReference type="SAM" id="MobiDB-lite"/>
    </source>
</evidence>
<keyword evidence="2" id="KW-0808">Transferase</keyword>
<dbReference type="Pfam" id="PF05971">
    <property type="entry name" value="Methyltransf_10"/>
    <property type="match status" value="1"/>
</dbReference>
<dbReference type="AlphaFoldDB" id="A0AAN6NDT8"/>
<feature type="compositionally biased region" description="Polar residues" evidence="3">
    <location>
        <begin position="481"/>
        <end position="501"/>
    </location>
</feature>
<dbReference type="Pfam" id="PF04921">
    <property type="entry name" value="XAP5"/>
    <property type="match status" value="1"/>
</dbReference>
<feature type="domain" description="FAM50A/XAP5 C-terminal" evidence="4">
    <location>
        <begin position="620"/>
        <end position="801"/>
    </location>
</feature>
<feature type="compositionally biased region" description="Low complexity" evidence="3">
    <location>
        <begin position="725"/>
        <end position="740"/>
    </location>
</feature>
<feature type="region of interest" description="Disordered" evidence="3">
    <location>
        <begin position="725"/>
        <end position="760"/>
    </location>
</feature>
<feature type="region of interest" description="Disordered" evidence="3">
    <location>
        <begin position="469"/>
        <end position="580"/>
    </location>
</feature>
<dbReference type="EMBL" id="MU853767">
    <property type="protein sequence ID" value="KAK3943229.1"/>
    <property type="molecule type" value="Genomic_DNA"/>
</dbReference>
<name>A0AAN6NDT8_9PEZI</name>
<gene>
    <name evidence="5" type="ORF">QBC46DRAFT_361963</name>
</gene>
<dbReference type="GO" id="GO:0008168">
    <property type="term" value="F:methyltransferase activity"/>
    <property type="evidence" value="ECO:0007669"/>
    <property type="project" value="UniProtKB-KW"/>
</dbReference>
<reference evidence="6" key="1">
    <citation type="journal article" date="2023" name="Mol. Phylogenet. Evol.">
        <title>Genome-scale phylogeny and comparative genomics of the fungal order Sordariales.</title>
        <authorList>
            <person name="Hensen N."/>
            <person name="Bonometti L."/>
            <person name="Westerberg I."/>
            <person name="Brannstrom I.O."/>
            <person name="Guillou S."/>
            <person name="Cros-Aarteil S."/>
            <person name="Calhoun S."/>
            <person name="Haridas S."/>
            <person name="Kuo A."/>
            <person name="Mondo S."/>
            <person name="Pangilinan J."/>
            <person name="Riley R."/>
            <person name="LaButti K."/>
            <person name="Andreopoulos B."/>
            <person name="Lipzen A."/>
            <person name="Chen C."/>
            <person name="Yan M."/>
            <person name="Daum C."/>
            <person name="Ng V."/>
            <person name="Clum A."/>
            <person name="Steindorff A."/>
            <person name="Ohm R.A."/>
            <person name="Martin F."/>
            <person name="Silar P."/>
            <person name="Natvig D.O."/>
            <person name="Lalanne C."/>
            <person name="Gautier V."/>
            <person name="Ament-Velasquez S.L."/>
            <person name="Kruys A."/>
            <person name="Hutchinson M.I."/>
            <person name="Powell A.J."/>
            <person name="Barry K."/>
            <person name="Miller A.N."/>
            <person name="Grigoriev I.V."/>
            <person name="Debuchy R."/>
            <person name="Gladieux P."/>
            <person name="Hiltunen Thoren M."/>
            <person name="Johannesson H."/>
        </authorList>
    </citation>
    <scope>NUCLEOTIDE SEQUENCE [LARGE SCALE GENOMIC DNA]</scope>
    <source>
        <strain evidence="6">CBS 340.73</strain>
    </source>
</reference>
<keyword evidence="1" id="KW-0489">Methyltransferase</keyword>
<dbReference type="InterPro" id="IPR010286">
    <property type="entry name" value="METTL16/RlmF"/>
</dbReference>
<accession>A0AAN6NDT8</accession>
<keyword evidence="6" id="KW-1185">Reference proteome</keyword>
<feature type="region of interest" description="Disordered" evidence="3">
    <location>
        <begin position="1"/>
        <end position="42"/>
    </location>
</feature>
<feature type="compositionally biased region" description="Polar residues" evidence="3">
    <location>
        <begin position="27"/>
        <end position="36"/>
    </location>
</feature>
<sequence length="816" mass="90487">MAARKRKMSDDAAELGAPARAGPATVGVTTGNSTFGQPHRPGADASIYHTDQYYRTLYSSEPNFKQLAKQDANFASLLKENGQLDFSDPAAVMQLTKTLLRLDFGLKIDLPEDRLCPPIPNRHNYILWLKNLMDTTSYEEPGRKLCGLDIGTGASCIYPLLGTAQRPWHFIATDIDSRSLEYARTNVKLNGLEDRIRILERKAPDALIPLGELGMHSIDFVMMNPPFYTSDDEMLSSAEKKSRPPHSACTGAPVEMVCDGGEVAYVGRMIQESLGLRGRIQWYTSMLGKVSSLVTLVDRLRLNGIDNFAVTELVQGNKTRRWALGWSFGPMRPTESVARGMKASIWKKLLPLPVRMDLLVLPSGVEISPLIQRIAEITGSLEMISWCWDSERLKGIGRVRENVWSRAWRRRKAREMKEGVPADASRPGATESEQCQLGFAISTTHDRLSTNTVGLVALSDFRKRRAEALEQHEREAREAALSSTNVSTPDRSLTATPNPVSDISDAERQKKKKKRAKALVSFGEDEDEGEEAPVVNRAGKKKMDMAETAKQPEASDGDAGEASKSGSENDQKKPSAKISANSSVAIVPRALTKAALRREAAEREALRKEFLLLQAAVKATEIAIPFVFYDGTNTPGGTVRVKKGDYVWLFLDKSRKVAAQLRVGGDKVANIRREWARVGVDDLMLVRGTIIIPHHYEFYFFIINKTIGPGNQMLFNYSAEAPPKNAAAAGSGSAPTSTEGLSNPSKTGSEGLPDLASLEGFSDDPTFTKVVDRRWYERNKHIYPANVWQEFDPEKDYQKEIRRDPGGNAFFFSKWE</sequence>
<dbReference type="Gene3D" id="3.40.50.150">
    <property type="entry name" value="Vaccinia Virus protein VP39"/>
    <property type="match status" value="1"/>
</dbReference>
<comment type="caution">
    <text evidence="5">The sequence shown here is derived from an EMBL/GenBank/DDBJ whole genome shotgun (WGS) entry which is preliminary data.</text>
</comment>
<protein>
    <recommendedName>
        <fullName evidence="4">FAM50A/XAP5 C-terminal domain-containing protein</fullName>
    </recommendedName>
</protein>
<evidence type="ECO:0000313" key="6">
    <source>
        <dbReference type="Proteomes" id="UP001303473"/>
    </source>
</evidence>
<dbReference type="SUPFAM" id="SSF53335">
    <property type="entry name" value="S-adenosyl-L-methionine-dependent methyltransferases"/>
    <property type="match status" value="1"/>
</dbReference>
<organism evidence="5 6">
    <name type="scientific">Diplogelasinospora grovesii</name>
    <dbReference type="NCBI Taxonomy" id="303347"/>
    <lineage>
        <taxon>Eukaryota</taxon>
        <taxon>Fungi</taxon>
        <taxon>Dikarya</taxon>
        <taxon>Ascomycota</taxon>
        <taxon>Pezizomycotina</taxon>
        <taxon>Sordariomycetes</taxon>
        <taxon>Sordariomycetidae</taxon>
        <taxon>Sordariales</taxon>
        <taxon>Diplogelasinosporaceae</taxon>
        <taxon>Diplogelasinospora</taxon>
    </lineage>
</organism>
<dbReference type="GO" id="GO:0005634">
    <property type="term" value="C:nucleus"/>
    <property type="evidence" value="ECO:0007669"/>
    <property type="project" value="TreeGrafter"/>
</dbReference>
<evidence type="ECO:0000313" key="5">
    <source>
        <dbReference type="EMBL" id="KAK3943229.1"/>
    </source>
</evidence>
<dbReference type="InterPro" id="IPR029063">
    <property type="entry name" value="SAM-dependent_MTases_sf"/>
</dbReference>
<proteinExistence type="predicted"/>
<evidence type="ECO:0000259" key="4">
    <source>
        <dbReference type="Pfam" id="PF04921"/>
    </source>
</evidence>
<dbReference type="PANTHER" id="PTHR13393:SF0">
    <property type="entry name" value="RNA N6-ADENOSINE-METHYLTRANSFERASE METTL16"/>
    <property type="match status" value="1"/>
</dbReference>
<feature type="compositionally biased region" description="Basic and acidic residues" evidence="3">
    <location>
        <begin position="469"/>
        <end position="478"/>
    </location>
</feature>
<evidence type="ECO:0000256" key="2">
    <source>
        <dbReference type="ARBA" id="ARBA00022679"/>
    </source>
</evidence>
<dbReference type="PANTHER" id="PTHR13393">
    <property type="entry name" value="SAM-DEPENDENT METHYLTRANSFERASE"/>
    <property type="match status" value="1"/>
</dbReference>
<dbReference type="InterPro" id="IPR048337">
    <property type="entry name" value="FAM50A/XAP5_C"/>
</dbReference>
<dbReference type="GO" id="GO:0070475">
    <property type="term" value="P:rRNA base methylation"/>
    <property type="evidence" value="ECO:0007669"/>
    <property type="project" value="TreeGrafter"/>
</dbReference>
<evidence type="ECO:0000256" key="1">
    <source>
        <dbReference type="ARBA" id="ARBA00022603"/>
    </source>
</evidence>